<evidence type="ECO:0008006" key="9">
    <source>
        <dbReference type="Google" id="ProtNLM"/>
    </source>
</evidence>
<evidence type="ECO:0000256" key="4">
    <source>
        <dbReference type="ARBA" id="ARBA00022989"/>
    </source>
</evidence>
<evidence type="ECO:0000256" key="2">
    <source>
        <dbReference type="ARBA" id="ARBA00005982"/>
    </source>
</evidence>
<dbReference type="PANTHER" id="PTHR11654">
    <property type="entry name" value="OLIGOPEPTIDE TRANSPORTER-RELATED"/>
    <property type="match status" value="1"/>
</dbReference>
<feature type="transmembrane region" description="Helical" evidence="6">
    <location>
        <begin position="175"/>
        <end position="195"/>
    </location>
</feature>
<dbReference type="GO" id="GO:0022857">
    <property type="term" value="F:transmembrane transporter activity"/>
    <property type="evidence" value="ECO:0007669"/>
    <property type="project" value="InterPro"/>
</dbReference>
<feature type="transmembrane region" description="Helical" evidence="6">
    <location>
        <begin position="148"/>
        <end position="169"/>
    </location>
</feature>
<feature type="transmembrane region" description="Helical" evidence="6">
    <location>
        <begin position="288"/>
        <end position="307"/>
    </location>
</feature>
<evidence type="ECO:0000313" key="8">
    <source>
        <dbReference type="Proteomes" id="UP001141806"/>
    </source>
</evidence>
<dbReference type="InterPro" id="IPR000109">
    <property type="entry name" value="POT_fam"/>
</dbReference>
<comment type="caution">
    <text evidence="7">The sequence shown here is derived from an EMBL/GenBank/DDBJ whole genome shotgun (WGS) entry which is preliminary data.</text>
</comment>
<proteinExistence type="inferred from homology"/>
<reference evidence="7" key="1">
    <citation type="journal article" date="2023" name="Plant J.">
        <title>The genome of the king protea, Protea cynaroides.</title>
        <authorList>
            <person name="Chang J."/>
            <person name="Duong T.A."/>
            <person name="Schoeman C."/>
            <person name="Ma X."/>
            <person name="Roodt D."/>
            <person name="Barker N."/>
            <person name="Li Z."/>
            <person name="Van de Peer Y."/>
            <person name="Mizrachi E."/>
        </authorList>
    </citation>
    <scope>NUCLEOTIDE SEQUENCE</scope>
    <source>
        <tissue evidence="7">Young leaves</tissue>
    </source>
</reference>
<dbReference type="Proteomes" id="UP001141806">
    <property type="component" value="Unassembled WGS sequence"/>
</dbReference>
<accession>A0A9Q0QR06</accession>
<evidence type="ECO:0000313" key="7">
    <source>
        <dbReference type="EMBL" id="KAJ4968685.1"/>
    </source>
</evidence>
<feature type="transmembrane region" description="Helical" evidence="6">
    <location>
        <begin position="101"/>
        <end position="127"/>
    </location>
</feature>
<evidence type="ECO:0000256" key="1">
    <source>
        <dbReference type="ARBA" id="ARBA00004141"/>
    </source>
</evidence>
<dbReference type="OrthoDB" id="8904098at2759"/>
<organism evidence="7 8">
    <name type="scientific">Protea cynaroides</name>
    <dbReference type="NCBI Taxonomy" id="273540"/>
    <lineage>
        <taxon>Eukaryota</taxon>
        <taxon>Viridiplantae</taxon>
        <taxon>Streptophyta</taxon>
        <taxon>Embryophyta</taxon>
        <taxon>Tracheophyta</taxon>
        <taxon>Spermatophyta</taxon>
        <taxon>Magnoliopsida</taxon>
        <taxon>Proteales</taxon>
        <taxon>Proteaceae</taxon>
        <taxon>Protea</taxon>
    </lineage>
</organism>
<sequence length="531" mass="59198">MAYYGIPSILTVYIKNMLYQGTVSSSSDVSNYWTGALWITSALGAYVADARLGCYWTFLIASAIYLLGMCLLTLSVSLPALRPPQCHQVDNVSLCKQAPSLQLGVFYVAVLVTLAIGIGGTKLNILIFGADQVDYFDRREEAQKFSFFNWWMFSMSLGTLFANTFLVYIQGNVSWVLGYVIPTVGLAISIVIFLAGTPFYRHRRPAGSPYLRMLKVIVAAIRKWRVPIPNDPNQLFEHDLEEYTSNGNFRIYSTSTLRYLNKASVRTDSSSPWMLCSVTQVEETKQTLCMIPVMIATFVPSTMLSQINTLFVKQGTTLDTSIGSFHIPPASLITFVSMSVLVCIVIYDQFFKMMRRLTRNSRGISILQRMGIGLFLYIIVMVIASLTERKRLSVAKQHGLVDSGGTVPLSIFILLPQVICMGLAETFLEVAKIEFFYCRAPKSMKSVGISYSMIGQGIGSLLSSFLLSTVSDITKRDGHKVWIQDNLNASHLDYYYAFFAGLNLLNFIFFLVGTKLCVYKAVTSEPINGNA</sequence>
<feature type="transmembrane region" description="Helical" evidence="6">
    <location>
        <begin position="494"/>
        <end position="512"/>
    </location>
</feature>
<feature type="transmembrane region" description="Helical" evidence="6">
    <location>
        <begin position="449"/>
        <end position="467"/>
    </location>
</feature>
<dbReference type="InterPro" id="IPR036259">
    <property type="entry name" value="MFS_trans_sf"/>
</dbReference>
<name>A0A9Q0QR06_9MAGN</name>
<keyword evidence="5 6" id="KW-0472">Membrane</keyword>
<dbReference type="Gene3D" id="1.20.1250.20">
    <property type="entry name" value="MFS general substrate transporter like domains"/>
    <property type="match status" value="1"/>
</dbReference>
<evidence type="ECO:0000256" key="5">
    <source>
        <dbReference type="ARBA" id="ARBA00023136"/>
    </source>
</evidence>
<protein>
    <recommendedName>
        <fullName evidence="9">Peptide transporter</fullName>
    </recommendedName>
</protein>
<dbReference type="EMBL" id="JAMYWD010000006">
    <property type="protein sequence ID" value="KAJ4968685.1"/>
    <property type="molecule type" value="Genomic_DNA"/>
</dbReference>
<feature type="transmembrane region" description="Helical" evidence="6">
    <location>
        <begin position="55"/>
        <end position="81"/>
    </location>
</feature>
<feature type="transmembrane region" description="Helical" evidence="6">
    <location>
        <begin position="327"/>
        <end position="347"/>
    </location>
</feature>
<evidence type="ECO:0000256" key="6">
    <source>
        <dbReference type="SAM" id="Phobius"/>
    </source>
</evidence>
<keyword evidence="8" id="KW-1185">Reference proteome</keyword>
<feature type="transmembrane region" description="Helical" evidence="6">
    <location>
        <begin position="367"/>
        <end position="387"/>
    </location>
</feature>
<comment type="similarity">
    <text evidence="2">Belongs to the major facilitator superfamily. Proton-dependent oligopeptide transporter (POT/PTR) (TC 2.A.17) family.</text>
</comment>
<keyword evidence="4 6" id="KW-1133">Transmembrane helix</keyword>
<feature type="transmembrane region" description="Helical" evidence="6">
    <location>
        <begin position="407"/>
        <end position="428"/>
    </location>
</feature>
<dbReference type="GO" id="GO:0016020">
    <property type="term" value="C:membrane"/>
    <property type="evidence" value="ECO:0007669"/>
    <property type="project" value="UniProtKB-SubCell"/>
</dbReference>
<feature type="transmembrane region" description="Helical" evidence="6">
    <location>
        <begin position="32"/>
        <end position="48"/>
    </location>
</feature>
<keyword evidence="3 6" id="KW-0812">Transmembrane</keyword>
<dbReference type="Pfam" id="PF00854">
    <property type="entry name" value="PTR2"/>
    <property type="match status" value="1"/>
</dbReference>
<dbReference type="AlphaFoldDB" id="A0A9Q0QR06"/>
<dbReference type="SUPFAM" id="SSF103473">
    <property type="entry name" value="MFS general substrate transporter"/>
    <property type="match status" value="1"/>
</dbReference>
<evidence type="ECO:0000256" key="3">
    <source>
        <dbReference type="ARBA" id="ARBA00022692"/>
    </source>
</evidence>
<gene>
    <name evidence="7" type="ORF">NE237_015386</name>
</gene>
<comment type="subcellular location">
    <subcellularLocation>
        <location evidence="1">Membrane</location>
        <topology evidence="1">Multi-pass membrane protein</topology>
    </subcellularLocation>
</comment>